<dbReference type="EMBL" id="JALLBG020000283">
    <property type="protein sequence ID" value="KAL3756971.1"/>
    <property type="molecule type" value="Genomic_DNA"/>
</dbReference>
<dbReference type="AlphaFoldDB" id="A0ABD3M2K8"/>
<feature type="compositionally biased region" description="Basic and acidic residues" evidence="2">
    <location>
        <begin position="71"/>
        <end position="81"/>
    </location>
</feature>
<feature type="coiled-coil region" evidence="1">
    <location>
        <begin position="335"/>
        <end position="447"/>
    </location>
</feature>
<dbReference type="InterPro" id="IPR018247">
    <property type="entry name" value="EF_Hand_1_Ca_BS"/>
</dbReference>
<evidence type="ECO:0000313" key="3">
    <source>
        <dbReference type="EMBL" id="KAL3756971.1"/>
    </source>
</evidence>
<organism evidence="3 4">
    <name type="scientific">Discostella pseudostelligera</name>
    <dbReference type="NCBI Taxonomy" id="259834"/>
    <lineage>
        <taxon>Eukaryota</taxon>
        <taxon>Sar</taxon>
        <taxon>Stramenopiles</taxon>
        <taxon>Ochrophyta</taxon>
        <taxon>Bacillariophyta</taxon>
        <taxon>Coscinodiscophyceae</taxon>
        <taxon>Thalassiosirophycidae</taxon>
        <taxon>Stephanodiscales</taxon>
        <taxon>Stephanodiscaceae</taxon>
        <taxon>Discostella</taxon>
    </lineage>
</organism>
<sequence>MASAGESEAAGSSSSSESSSSSSSSLPSTLPSLKILQENQKYFDDNDNNDNDDDDDDDINSKEWSVMIKKTTTDDMEKSTVIDDYNNDSGSSSVGENERDGEMSDLDITNETTDITNIITDDTDDDGTDDDEMMGDEKSIYWNDNEQFPFVDNDNDDGEDEIDDIANMLMECPPTLRQVVRGEAGEGDEAQEDSGKVLLRLPRPPLLPPPSLSSSSKEVDEVGGDDYDQSSQSLHVEKEEILMKGEGIDGEVEVVVEEEPSLSKEDNESSESSTNNLVAMTESSQASLSRTYSIDEAYKIFKGGNADNIIVLNDVFTGGVDHADDNDDAGIISPDVEYERRLTEANELIASLREREMKMELELNDGKSQLNDALEAKERALAEANELIASLKNQESIMERELNDGKIQLNEALEAKQRGIAEANELIASLKNQEAILERELNDGKIKFEEVLEGKERVAAEYSYAVNKYIDLKDSMASIVANQTNQFINDQNISTNAKVEEEKARGKLNLQRLSDEYEGMLSKKSRKIFELRQALRSANDRKRRLERQLRLGSKENESELRMGRKERERLMAEVTLLTKSFGDVQAELATNAKMYNDCIESYEREAAEKDLRIRDIEEKLRVANEKIIQLESQIVELTFELEKERIVNANLTSVVSELQSELAVASTNADGYDDIIAILRRESETYQSQLAIAQNDSQLYKQKTIDLETLLSKTKDSLVSEKKRVMDAMEAKDKQIAQLDRDLAEKLKDVRASQATIEKTTKQLQQMTNKYNTEKDRADVLDKKIERLNQLTAANEAATTIGSSEEVDRLTKLMEEITKSNDEYKSIVSAYDDKVKFLSRQLLLSGQNVSNKQSQIECLRRDLIAATSEARVVAEDQTSASEEVSNLRAKLDDVQSKSTMWKAQANGMIIQLTNDLREKDAAMLELQNKLDKLSEEKPKDDQQEDQQSSIKEGARDEEIAQLRSAMEEAQVKAKERMKQKNQSLKEMEDMVTTLTSEIEDLKREKEKLNDRLVEDNERIKYDYEVHDRQLRQTEDRLTKEHLAAMTELENEMNRTVRQLEMQIESLKSNAATGSSTGQRITSVKKAQQDFLKVQEMEEALRRSKEMEVSLINQNMQMKQKLQDLQQQVKERTDVALNDDDDDEIDDDDVPEKSLPTYYRERHRPQVIQLVGNAWKKLFRRKKLL</sequence>
<evidence type="ECO:0000256" key="1">
    <source>
        <dbReference type="SAM" id="Coils"/>
    </source>
</evidence>
<feature type="compositionally biased region" description="Low complexity" evidence="2">
    <location>
        <begin position="107"/>
        <end position="120"/>
    </location>
</feature>
<feature type="coiled-coil region" evidence="1">
    <location>
        <begin position="1107"/>
        <end position="1134"/>
    </location>
</feature>
<feature type="compositionally biased region" description="Basic and acidic residues" evidence="2">
    <location>
        <begin position="932"/>
        <end position="941"/>
    </location>
</feature>
<gene>
    <name evidence="3" type="ORF">ACHAWU_007350</name>
</gene>
<feature type="compositionally biased region" description="Low complexity" evidence="2">
    <location>
        <begin position="1"/>
        <end position="25"/>
    </location>
</feature>
<feature type="coiled-coil region" evidence="1">
    <location>
        <begin position="496"/>
        <end position="555"/>
    </location>
</feature>
<dbReference type="Proteomes" id="UP001530293">
    <property type="component" value="Unassembled WGS sequence"/>
</dbReference>
<reference evidence="3 4" key="1">
    <citation type="submission" date="2024-10" db="EMBL/GenBank/DDBJ databases">
        <title>Updated reference genomes for cyclostephanoid diatoms.</title>
        <authorList>
            <person name="Roberts W.R."/>
            <person name="Alverson A.J."/>
        </authorList>
    </citation>
    <scope>NUCLEOTIDE SEQUENCE [LARGE SCALE GENOMIC DNA]</scope>
    <source>
        <strain evidence="3 4">AJA232-27</strain>
    </source>
</reference>
<feature type="region of interest" description="Disordered" evidence="2">
    <location>
        <begin position="1"/>
        <end position="159"/>
    </location>
</feature>
<feature type="compositionally biased region" description="Acidic residues" evidence="2">
    <location>
        <begin position="121"/>
        <end position="134"/>
    </location>
</feature>
<feature type="compositionally biased region" description="Pro residues" evidence="2">
    <location>
        <begin position="202"/>
        <end position="211"/>
    </location>
</feature>
<feature type="coiled-coil region" evidence="1">
    <location>
        <begin position="1042"/>
        <end position="1069"/>
    </location>
</feature>
<evidence type="ECO:0000256" key="2">
    <source>
        <dbReference type="SAM" id="MobiDB-lite"/>
    </source>
</evidence>
<proteinExistence type="predicted"/>
<evidence type="ECO:0000313" key="4">
    <source>
        <dbReference type="Proteomes" id="UP001530293"/>
    </source>
</evidence>
<protein>
    <submittedName>
        <fullName evidence="3">Uncharacterized protein</fullName>
    </submittedName>
</protein>
<dbReference type="PROSITE" id="PS00018">
    <property type="entry name" value="EF_HAND_1"/>
    <property type="match status" value="1"/>
</dbReference>
<name>A0ABD3M2K8_9STRA</name>
<comment type="caution">
    <text evidence="3">The sequence shown here is derived from an EMBL/GenBank/DDBJ whole genome shotgun (WGS) entry which is preliminary data.</text>
</comment>
<feature type="coiled-coil region" evidence="1">
    <location>
        <begin position="599"/>
        <end position="640"/>
    </location>
</feature>
<feature type="region of interest" description="Disordered" evidence="2">
    <location>
        <begin position="178"/>
        <end position="231"/>
    </location>
</feature>
<keyword evidence="4" id="KW-1185">Reference proteome</keyword>
<feature type="region of interest" description="Disordered" evidence="2">
    <location>
        <begin position="256"/>
        <end position="276"/>
    </location>
</feature>
<feature type="region of interest" description="Disordered" evidence="2">
    <location>
        <begin position="932"/>
        <end position="956"/>
    </location>
</feature>
<feature type="compositionally biased region" description="Acidic residues" evidence="2">
    <location>
        <begin position="45"/>
        <end position="58"/>
    </location>
</feature>
<keyword evidence="1" id="KW-0175">Coiled coil</keyword>
<feature type="coiled-coil region" evidence="1">
    <location>
        <begin position="722"/>
        <end position="791"/>
    </location>
</feature>
<accession>A0ABD3M2K8</accession>